<dbReference type="EMBL" id="LWMT01000261">
    <property type="protein sequence ID" value="KZX10973.1"/>
    <property type="molecule type" value="Genomic_DNA"/>
</dbReference>
<dbReference type="Proteomes" id="UP000077066">
    <property type="component" value="Unassembled WGS sequence"/>
</dbReference>
<evidence type="ECO:0000313" key="2">
    <source>
        <dbReference type="EMBL" id="KZX10973.1"/>
    </source>
</evidence>
<dbReference type="AlphaFoldDB" id="A0A165ZP36"/>
<gene>
    <name evidence="2" type="ORF">MBFIL_15850</name>
</gene>
<dbReference type="PATRIC" id="fig|55758.3.peg.1786"/>
<keyword evidence="3" id="KW-1185">Reference proteome</keyword>
<evidence type="ECO:0000256" key="1">
    <source>
        <dbReference type="SAM" id="Phobius"/>
    </source>
</evidence>
<dbReference type="STRING" id="55758.MBFIL_15850"/>
<keyword evidence="1" id="KW-0812">Transmembrane</keyword>
<reference evidence="2 3" key="1">
    <citation type="submission" date="2016-04" db="EMBL/GenBank/DDBJ databases">
        <title>Genome sequence of Methanobrevibacter filiformis DSM 11501.</title>
        <authorList>
            <person name="Poehlein A."/>
            <person name="Seedorf H."/>
            <person name="Daniel R."/>
        </authorList>
    </citation>
    <scope>NUCLEOTIDE SEQUENCE [LARGE SCALE GENOMIC DNA]</scope>
    <source>
        <strain evidence="2 3">DSM 11501</strain>
    </source>
</reference>
<keyword evidence="1" id="KW-0472">Membrane</keyword>
<keyword evidence="1" id="KW-1133">Transmembrane helix</keyword>
<accession>A0A165ZP36</accession>
<feature type="transmembrane region" description="Helical" evidence="1">
    <location>
        <begin position="7"/>
        <end position="26"/>
    </location>
</feature>
<organism evidence="2 3">
    <name type="scientific">Methanobrevibacter filiformis</name>
    <dbReference type="NCBI Taxonomy" id="55758"/>
    <lineage>
        <taxon>Archaea</taxon>
        <taxon>Methanobacteriati</taxon>
        <taxon>Methanobacteriota</taxon>
        <taxon>Methanomada group</taxon>
        <taxon>Methanobacteria</taxon>
        <taxon>Methanobacteriales</taxon>
        <taxon>Methanobacteriaceae</taxon>
        <taxon>Methanobrevibacter</taxon>
    </lineage>
</organism>
<comment type="caution">
    <text evidence="2">The sequence shown here is derived from an EMBL/GenBank/DDBJ whole genome shotgun (WGS) entry which is preliminary data.</text>
</comment>
<name>A0A165ZP36_9EURY</name>
<sequence>MNWIMKFGAIFIVAIMVLSAVAYFVAMVI</sequence>
<proteinExistence type="predicted"/>
<protein>
    <submittedName>
        <fullName evidence="2">Uncharacterized protein</fullName>
    </submittedName>
</protein>
<evidence type="ECO:0000313" key="3">
    <source>
        <dbReference type="Proteomes" id="UP000077066"/>
    </source>
</evidence>